<comment type="caution">
    <text evidence="2">The sequence shown here is derived from an EMBL/GenBank/DDBJ whole genome shotgun (WGS) entry which is preliminary data.</text>
</comment>
<accession>A0ABD3QT68</accession>
<protein>
    <submittedName>
        <fullName evidence="2">Uncharacterized protein</fullName>
    </submittedName>
</protein>
<dbReference type="EMBL" id="JABMIG020000014">
    <property type="protein sequence ID" value="KAL3803347.1"/>
    <property type="molecule type" value="Genomic_DNA"/>
</dbReference>
<organism evidence="2 3">
    <name type="scientific">Cyclotella cryptica</name>
    <dbReference type="NCBI Taxonomy" id="29204"/>
    <lineage>
        <taxon>Eukaryota</taxon>
        <taxon>Sar</taxon>
        <taxon>Stramenopiles</taxon>
        <taxon>Ochrophyta</taxon>
        <taxon>Bacillariophyta</taxon>
        <taxon>Coscinodiscophyceae</taxon>
        <taxon>Thalassiosirophycidae</taxon>
        <taxon>Stephanodiscales</taxon>
        <taxon>Stephanodiscaceae</taxon>
        <taxon>Cyclotella</taxon>
    </lineage>
</organism>
<evidence type="ECO:0000313" key="2">
    <source>
        <dbReference type="EMBL" id="KAL3803347.1"/>
    </source>
</evidence>
<dbReference type="Proteomes" id="UP001516023">
    <property type="component" value="Unassembled WGS sequence"/>
</dbReference>
<reference evidence="2 3" key="1">
    <citation type="journal article" date="2020" name="G3 (Bethesda)">
        <title>Improved Reference Genome for Cyclotella cryptica CCMP332, a Model for Cell Wall Morphogenesis, Salinity Adaptation, and Lipid Production in Diatoms (Bacillariophyta).</title>
        <authorList>
            <person name="Roberts W.R."/>
            <person name="Downey K.M."/>
            <person name="Ruck E.C."/>
            <person name="Traller J.C."/>
            <person name="Alverson A.J."/>
        </authorList>
    </citation>
    <scope>NUCLEOTIDE SEQUENCE [LARGE SCALE GENOMIC DNA]</scope>
    <source>
        <strain evidence="2 3">CCMP332</strain>
    </source>
</reference>
<keyword evidence="1" id="KW-0472">Membrane</keyword>
<evidence type="ECO:0000313" key="3">
    <source>
        <dbReference type="Proteomes" id="UP001516023"/>
    </source>
</evidence>
<name>A0ABD3QT68_9STRA</name>
<gene>
    <name evidence="2" type="ORF">HJC23_009311</name>
</gene>
<dbReference type="AlphaFoldDB" id="A0ABD3QT68"/>
<feature type="transmembrane region" description="Helical" evidence="1">
    <location>
        <begin position="31"/>
        <end position="54"/>
    </location>
</feature>
<evidence type="ECO:0000256" key="1">
    <source>
        <dbReference type="SAM" id="Phobius"/>
    </source>
</evidence>
<keyword evidence="1" id="KW-1133">Transmembrane helix</keyword>
<proteinExistence type="predicted"/>
<keyword evidence="1" id="KW-0812">Transmembrane</keyword>
<keyword evidence="3" id="KW-1185">Reference proteome</keyword>
<sequence length="229" mass="25401">MTCDVIEIKIQDIAHCAFCVTDISEQTRQHLYHLGVFTVVEAFMVGSVVTAYYAAGYSTVLEALFLTGVIFIDWSITVGDELELLTVMVERCEGDDGTKKMETQIIRVHLAMIATNGRFRRGDELDDRVDDVVGLEGIPRGVLSPLVAPMTSNLCPSLAAFYAEEDSLQPSKSSAFFFVGTEMVVRRVGYLEDLMMNAGSMPTELQCEGDVQKMYGDCRHHTFSIQQST</sequence>